<evidence type="ECO:0000313" key="2">
    <source>
        <dbReference type="EMBL" id="GIJ01120.1"/>
    </source>
</evidence>
<sequence>MLDRRLTGTGLGLLTAVAFGVAGCSGDATPPGASPSVSVSPSPGASSGAPADPAAAAALGDAAAKLGTTPFKVTVTSGPALTITSRVDAPGGVGTSNARYTAGGADITVEALLADQDLYVKVPGVTEAGKWVHVDVARLPEGANVGLVPGRIDPTNTAELLSSTTDVRSTGPGSYAGTLDLTKAAGVAGVDKVMIDGYGQAASAIPFRAGVDDQGRLSELTLDLPALNGRPVQPLEVLYTDYGTPVTAAKPTAAEIVEAPESLYKTLGG</sequence>
<dbReference type="SUPFAM" id="SSF89392">
    <property type="entry name" value="Prokaryotic lipoproteins and lipoprotein localization factors"/>
    <property type="match status" value="1"/>
</dbReference>
<dbReference type="AlphaFoldDB" id="A0A8J3Y499"/>
<reference evidence="2" key="1">
    <citation type="submission" date="2021-01" db="EMBL/GenBank/DDBJ databases">
        <title>Whole genome shotgun sequence of Spirilliplanes yamanashiensis NBRC 15828.</title>
        <authorList>
            <person name="Komaki H."/>
            <person name="Tamura T."/>
        </authorList>
    </citation>
    <scope>NUCLEOTIDE SEQUENCE</scope>
    <source>
        <strain evidence="2">NBRC 15828</strain>
    </source>
</reference>
<dbReference type="Gene3D" id="2.50.20.20">
    <property type="match status" value="1"/>
</dbReference>
<dbReference type="InterPro" id="IPR029046">
    <property type="entry name" value="LolA/LolB/LppX"/>
</dbReference>
<dbReference type="EMBL" id="BOOY01000003">
    <property type="protein sequence ID" value="GIJ01120.1"/>
    <property type="molecule type" value="Genomic_DNA"/>
</dbReference>
<comment type="caution">
    <text evidence="2">The sequence shown here is derived from an EMBL/GenBank/DDBJ whole genome shotgun (WGS) entry which is preliminary data.</text>
</comment>
<evidence type="ECO:0008006" key="4">
    <source>
        <dbReference type="Google" id="ProtNLM"/>
    </source>
</evidence>
<gene>
    <name evidence="2" type="ORF">Sya03_04720</name>
</gene>
<organism evidence="2 3">
    <name type="scientific">Spirilliplanes yamanashiensis</name>
    <dbReference type="NCBI Taxonomy" id="42233"/>
    <lineage>
        <taxon>Bacteria</taxon>
        <taxon>Bacillati</taxon>
        <taxon>Actinomycetota</taxon>
        <taxon>Actinomycetes</taxon>
        <taxon>Micromonosporales</taxon>
        <taxon>Micromonosporaceae</taxon>
        <taxon>Spirilliplanes</taxon>
    </lineage>
</organism>
<proteinExistence type="predicted"/>
<dbReference type="PROSITE" id="PS51257">
    <property type="entry name" value="PROKAR_LIPOPROTEIN"/>
    <property type="match status" value="1"/>
</dbReference>
<evidence type="ECO:0000313" key="3">
    <source>
        <dbReference type="Proteomes" id="UP000652013"/>
    </source>
</evidence>
<name>A0A8J3Y499_9ACTN</name>
<feature type="region of interest" description="Disordered" evidence="1">
    <location>
        <begin position="30"/>
        <end position="52"/>
    </location>
</feature>
<dbReference type="RefSeq" id="WP_203936458.1">
    <property type="nucleotide sequence ID" value="NZ_BAAAGJ010000005.1"/>
</dbReference>
<protein>
    <recommendedName>
        <fullName evidence="4">Lipoprotein</fullName>
    </recommendedName>
</protein>
<evidence type="ECO:0000256" key="1">
    <source>
        <dbReference type="SAM" id="MobiDB-lite"/>
    </source>
</evidence>
<keyword evidence="3" id="KW-1185">Reference proteome</keyword>
<dbReference type="Proteomes" id="UP000652013">
    <property type="component" value="Unassembled WGS sequence"/>
</dbReference>
<accession>A0A8J3Y499</accession>